<dbReference type="Gene3D" id="3.40.50.300">
    <property type="entry name" value="P-loop containing nucleotide triphosphate hydrolases"/>
    <property type="match status" value="1"/>
</dbReference>
<sequence>MDRRVVISGCSGGGKSTLLEALRERGFSVVEEPGRRIVREELASNGSALPWIDLAAFARRAISAAASDWEANAKSDSWVFFDRSLVDAASALEHASGDRVLDDLGRTHPYHRRVFLTPPWPEIYGQDEERQHDLEAAAEEYDRLLAAYRMLGYEITILPKASVAERADLILRTLEADVPR</sequence>
<dbReference type="InterPro" id="IPR038727">
    <property type="entry name" value="NadR/Ttd14_AAA_dom"/>
</dbReference>
<gene>
    <name evidence="2" type="ORF">GL4_0308</name>
</gene>
<dbReference type="AlphaFoldDB" id="A0A0A8JY98"/>
<dbReference type="OrthoDB" id="5638848at2"/>
<accession>A0A0A8JY98</accession>
<dbReference type="InterPro" id="IPR027417">
    <property type="entry name" value="P-loop_NTPase"/>
</dbReference>
<dbReference type="STRING" id="1384459.GL4_0308"/>
<keyword evidence="3" id="KW-1185">Reference proteome</keyword>
<name>A0A0A8JY98_9HYPH</name>
<protein>
    <recommendedName>
        <fullName evidence="1">NadR/Ttd14 AAA domain-containing protein</fullName>
    </recommendedName>
</protein>
<reference evidence="2 3" key="1">
    <citation type="submission" date="2014-09" db="EMBL/GenBank/DDBJ databases">
        <title>Genome sequencing of Methyloceanibacter caenitepidi Gela4.</title>
        <authorList>
            <person name="Takeuchi M."/>
            <person name="Susumu S."/>
            <person name="Kamagata Y."/>
            <person name="Oshima K."/>
            <person name="Hattori M."/>
            <person name="Iwasaki W."/>
        </authorList>
    </citation>
    <scope>NUCLEOTIDE SEQUENCE [LARGE SCALE GENOMIC DNA]</scope>
    <source>
        <strain evidence="2 3">Gela4</strain>
    </source>
</reference>
<dbReference type="HOGENOM" id="CLU_114480_0_0_5"/>
<dbReference type="SUPFAM" id="SSF52540">
    <property type="entry name" value="P-loop containing nucleoside triphosphate hydrolases"/>
    <property type="match status" value="1"/>
</dbReference>
<dbReference type="Proteomes" id="UP000031643">
    <property type="component" value="Chromosome"/>
</dbReference>
<dbReference type="KEGG" id="mcg:GL4_0308"/>
<dbReference type="EMBL" id="AP014648">
    <property type="protein sequence ID" value="BAQ15778.1"/>
    <property type="molecule type" value="Genomic_DNA"/>
</dbReference>
<evidence type="ECO:0000259" key="1">
    <source>
        <dbReference type="Pfam" id="PF13521"/>
    </source>
</evidence>
<evidence type="ECO:0000313" key="3">
    <source>
        <dbReference type="Proteomes" id="UP000031643"/>
    </source>
</evidence>
<proteinExistence type="predicted"/>
<dbReference type="RefSeq" id="WP_045363776.1">
    <property type="nucleotide sequence ID" value="NZ_AP014648.1"/>
</dbReference>
<feature type="domain" description="NadR/Ttd14 AAA" evidence="1">
    <location>
        <begin position="4"/>
        <end position="166"/>
    </location>
</feature>
<organism evidence="2 3">
    <name type="scientific">Methyloceanibacter caenitepidi</name>
    <dbReference type="NCBI Taxonomy" id="1384459"/>
    <lineage>
        <taxon>Bacteria</taxon>
        <taxon>Pseudomonadati</taxon>
        <taxon>Pseudomonadota</taxon>
        <taxon>Alphaproteobacteria</taxon>
        <taxon>Hyphomicrobiales</taxon>
        <taxon>Hyphomicrobiaceae</taxon>
        <taxon>Methyloceanibacter</taxon>
    </lineage>
</organism>
<dbReference type="Pfam" id="PF13521">
    <property type="entry name" value="AAA_28"/>
    <property type="match status" value="1"/>
</dbReference>
<evidence type="ECO:0000313" key="2">
    <source>
        <dbReference type="EMBL" id="BAQ15778.1"/>
    </source>
</evidence>